<feature type="compositionally biased region" description="Polar residues" evidence="1">
    <location>
        <begin position="117"/>
        <end position="129"/>
    </location>
</feature>
<gene>
    <name evidence="3" type="ORF">RUM44_013077</name>
</gene>
<comment type="caution">
    <text evidence="3">The sequence shown here is derived from an EMBL/GenBank/DDBJ whole genome shotgun (WGS) entry which is preliminary data.</text>
</comment>
<organism evidence="3 4">
    <name type="scientific">Polyplax serrata</name>
    <name type="common">Common mouse louse</name>
    <dbReference type="NCBI Taxonomy" id="468196"/>
    <lineage>
        <taxon>Eukaryota</taxon>
        <taxon>Metazoa</taxon>
        <taxon>Ecdysozoa</taxon>
        <taxon>Arthropoda</taxon>
        <taxon>Hexapoda</taxon>
        <taxon>Insecta</taxon>
        <taxon>Pterygota</taxon>
        <taxon>Neoptera</taxon>
        <taxon>Paraneoptera</taxon>
        <taxon>Psocodea</taxon>
        <taxon>Troctomorpha</taxon>
        <taxon>Phthiraptera</taxon>
        <taxon>Anoplura</taxon>
        <taxon>Polyplacidae</taxon>
        <taxon>Polyplax</taxon>
    </lineage>
</organism>
<dbReference type="InterPro" id="IPR036063">
    <property type="entry name" value="Smr_dom_sf"/>
</dbReference>
<evidence type="ECO:0000256" key="1">
    <source>
        <dbReference type="SAM" id="MobiDB-lite"/>
    </source>
</evidence>
<feature type="compositionally biased region" description="Basic and acidic residues" evidence="1">
    <location>
        <begin position="102"/>
        <end position="111"/>
    </location>
</feature>
<dbReference type="SUPFAM" id="SSF160443">
    <property type="entry name" value="SMR domain-like"/>
    <property type="match status" value="1"/>
</dbReference>
<reference evidence="3 4" key="1">
    <citation type="submission" date="2023-09" db="EMBL/GenBank/DDBJ databases">
        <title>Genomes of two closely related lineages of the louse Polyplax serrata with different host specificities.</title>
        <authorList>
            <person name="Martinu J."/>
            <person name="Tarabai H."/>
            <person name="Stefka J."/>
            <person name="Hypsa V."/>
        </authorList>
    </citation>
    <scope>NUCLEOTIDE SEQUENCE [LARGE SCALE GENOMIC DNA]</scope>
    <source>
        <strain evidence="3">98ZLc_SE</strain>
    </source>
</reference>
<dbReference type="SMART" id="SM01162">
    <property type="entry name" value="DUF1771"/>
    <property type="match status" value="1"/>
</dbReference>
<sequence length="1517" mass="172089">MSQKKSVHDSPQQKGSDRKKTNRKNRDDQKIRENFIRKLYETFQDHFDLALIASVAHTCQWDIQRATEALVILSGRKDSFKNSKTDQNGTTSKAKSLPGTLKQDKSDRKGLDCTNPGHYNSTNSLSSGQVWQRHYKSKPQSPGLLTMIPPHSKEVVKLKTPSSNRSSFKSTETEYKKVSAVVKRIQQHVQNGIKVMILMRGVPGSGKTHFAQVIVSLVTGNEFAQHIMSTDDYFVMLGRGIYAYDYNQLPQAHNWNQKRVLESVKRGINPVVVDNTNTQAWEMQPYVTIAVEYGYLVEVLEPLTEWRNKEAELAKRNTHSVPREKIRQMLERYEPGWTGEKLIKLFGLKYRQPGCVQTQDEVKKPTNSLLAQHRQHGTISVPEKPKRKKNGYKKGKQQVTGVEISEDKEKQLEELNKFFAEYGKTMDSFSRQKVLESGVPISEVVSRMRKLQGNILPLPNPNYPSQSQAEQFKDTIASVPNYSKFSGDYFSDTQLPERDVPSSSNASETSECECETDTDAELPKWNEMKKYLKYRSGDFLNCAKNVEDDYVEGRLTEKYKDGYSEKVSNSHIFDKQDELLSLLDFNLSVTPVSISQDATAASCSQDDLSLVNYEGIENTSSRKLSSSSSEEQETQMLSLQESLRDVLLENNQRVNELSLENNIKMKPGKQSINIDANSKQIDVDLSDSLMKVLDSHYDKSPNKNTADVENECTRGAIPINESLLQILVNKYSADDVVDSETAAINFRKQDNGSNIVGQSVKSPDLEGVPLPCIPPDGSMLPTLSKSEQSQAPNISNFDWASTQDKFEEIVSSWNHNGVKESKSVGGPKDQRCKNSGILGAIKRTGISAIDKSPEELLGEIEPSWSSSSFTSSWEGTSKGVPHSGIQHLPLHQRKSASKTDSCTNTCHDDFDLWKKNDETVTKLLAHSRNINPNYTEPLISKAHKSDVLMLDKSSMTSDMGEVYSYGNALDTLSGMFPDISQDHLIDIFDKCKGNLLWAIEVLLESPQNLASTPRTQETDPILYNDAKAIREDPDYISLQNIAISDGKKTIKRKKDKKSNTSELSLMLKKQIEESIQISEDFYQDKTLFLKKLRHGEIEFGDEPMVQMTDVTNQSIPDKLDEQDSEEDEEETTPMKLDPDFFKTLIQLFGPVDNSANEKQAEAVSPIINIPLSLAQQLYDCWVESVNKQVEDMQNDYVKMLMEDELLAKAFQEQEFEYKQPDLREIMDMELAMLLYKQNQAHLHDYYPETIASKLSKQLLFEAYPKLDKKMLSDLFESEGRSFHKTVDVLSAQENQSPLTVVASNFLATHGNKLLEHAKSEELKKNLEGVKKPVIMVKPRTTKKEDASQVKSMLVVNPIEYRQRTAQLHQQRNECCRLAQEAFRKKSYSVASYFSHIASLYKDQIKELSKEPFPTTLFDDKTTKEMTKIDLHFLLVSEALQIIDLYLDHHIKELRRKSLTTISIDLITGRGQHSFKGKSKIKPAVMKRLEHRQISFAIVNPGMLKVVIHKNDLLSDEM</sequence>
<dbReference type="PANTHER" id="PTHR46535:SF1">
    <property type="entry name" value="NEDD4-BINDING PROTEIN 2"/>
    <property type="match status" value="1"/>
</dbReference>
<dbReference type="Gene3D" id="3.40.50.300">
    <property type="entry name" value="P-loop containing nucleotide triphosphate hydrolases"/>
    <property type="match status" value="1"/>
</dbReference>
<feature type="domain" description="Smr" evidence="2">
    <location>
        <begin position="1428"/>
        <end position="1509"/>
    </location>
</feature>
<dbReference type="SUPFAM" id="SSF46934">
    <property type="entry name" value="UBA-like"/>
    <property type="match status" value="1"/>
</dbReference>
<feature type="compositionally biased region" description="Basic residues" evidence="1">
    <location>
        <begin position="385"/>
        <end position="396"/>
    </location>
</feature>
<dbReference type="PROSITE" id="PS50828">
    <property type="entry name" value="SMR"/>
    <property type="match status" value="1"/>
</dbReference>
<feature type="compositionally biased region" description="Polar residues" evidence="1">
    <location>
        <begin position="1"/>
        <end position="14"/>
    </location>
</feature>
<feature type="region of interest" description="Disordered" evidence="1">
    <location>
        <begin position="1113"/>
        <end position="1134"/>
    </location>
</feature>
<proteinExistence type="predicted"/>
<dbReference type="SMART" id="SM00463">
    <property type="entry name" value="SMR"/>
    <property type="match status" value="1"/>
</dbReference>
<name>A0ABR1BD46_POLSC</name>
<protein>
    <recommendedName>
        <fullName evidence="2">Smr domain-containing protein</fullName>
    </recommendedName>
</protein>
<dbReference type="Gene3D" id="3.30.1370.110">
    <property type="match status" value="1"/>
</dbReference>
<feature type="region of interest" description="Disordered" evidence="1">
    <location>
        <begin position="79"/>
        <end position="129"/>
    </location>
</feature>
<dbReference type="PANTHER" id="PTHR46535">
    <property type="entry name" value="NEDD4-BINDING PROTEIN 2"/>
    <property type="match status" value="1"/>
</dbReference>
<dbReference type="CDD" id="cd14279">
    <property type="entry name" value="CUE"/>
    <property type="match status" value="1"/>
</dbReference>
<keyword evidence="4" id="KW-1185">Reference proteome</keyword>
<evidence type="ECO:0000259" key="2">
    <source>
        <dbReference type="PROSITE" id="PS50828"/>
    </source>
</evidence>
<dbReference type="InterPro" id="IPR013899">
    <property type="entry name" value="DUF1771"/>
</dbReference>
<dbReference type="Pfam" id="PF13671">
    <property type="entry name" value="AAA_33"/>
    <property type="match status" value="1"/>
</dbReference>
<evidence type="ECO:0000313" key="3">
    <source>
        <dbReference type="EMBL" id="KAK6641368.1"/>
    </source>
</evidence>
<dbReference type="SUPFAM" id="SSF52540">
    <property type="entry name" value="P-loop containing nucleoside triphosphate hydrolases"/>
    <property type="match status" value="1"/>
</dbReference>
<dbReference type="InterPro" id="IPR027417">
    <property type="entry name" value="P-loop_NTPase"/>
</dbReference>
<feature type="region of interest" description="Disordered" evidence="1">
    <location>
        <begin position="1"/>
        <end position="29"/>
    </location>
</feature>
<dbReference type="InterPro" id="IPR009060">
    <property type="entry name" value="UBA-like_sf"/>
</dbReference>
<evidence type="ECO:0000313" key="4">
    <source>
        <dbReference type="Proteomes" id="UP001359485"/>
    </source>
</evidence>
<dbReference type="InterPro" id="IPR052772">
    <property type="entry name" value="Endo/PolyKinase_Domain-Protein"/>
</dbReference>
<feature type="region of interest" description="Disordered" evidence="1">
    <location>
        <begin position="495"/>
        <end position="515"/>
    </location>
</feature>
<dbReference type="Proteomes" id="UP001359485">
    <property type="component" value="Unassembled WGS sequence"/>
</dbReference>
<dbReference type="InterPro" id="IPR002625">
    <property type="entry name" value="Smr_dom"/>
</dbReference>
<feature type="region of interest" description="Disordered" evidence="1">
    <location>
        <begin position="370"/>
        <end position="403"/>
    </location>
</feature>
<dbReference type="EMBL" id="JAWJWF010000001">
    <property type="protein sequence ID" value="KAK6641368.1"/>
    <property type="molecule type" value="Genomic_DNA"/>
</dbReference>
<feature type="compositionally biased region" description="Acidic residues" evidence="1">
    <location>
        <begin position="1120"/>
        <end position="1131"/>
    </location>
</feature>
<accession>A0ABR1BD46</accession>
<feature type="compositionally biased region" description="Polar residues" evidence="1">
    <location>
        <begin position="85"/>
        <end position="94"/>
    </location>
</feature>
<feature type="compositionally biased region" description="Basic and acidic residues" evidence="1">
    <location>
        <begin position="15"/>
        <end position="29"/>
    </location>
</feature>